<evidence type="ECO:0000313" key="1">
    <source>
        <dbReference type="EMBL" id="KAK9192998.1"/>
    </source>
</evidence>
<accession>A0AAP0LZQ2</accession>
<dbReference type="PANTHER" id="PTHR36063:SF1">
    <property type="entry name" value="ARABIDOPSIS THALIANA GENOMIC DNA, CHROMOSOME 5, P1 CLONE:MOK16"/>
    <property type="match status" value="1"/>
</dbReference>
<dbReference type="EMBL" id="JBCGBO010000006">
    <property type="protein sequence ID" value="KAK9192998.1"/>
    <property type="molecule type" value="Genomic_DNA"/>
</dbReference>
<sequence length="84" mass="9605">MAKAIRELKSWTEVAPAPIIYPKKPSNSPRLDTIIEESNEEEDAEQMAKETRYLSSLIEVAPALLISPRLETIREEDTEDFDED</sequence>
<comment type="caution">
    <text evidence="1">The sequence shown here is derived from an EMBL/GenBank/DDBJ whole genome shotgun (WGS) entry which is preliminary data.</text>
</comment>
<keyword evidence="2" id="KW-1185">Reference proteome</keyword>
<evidence type="ECO:0000313" key="2">
    <source>
        <dbReference type="Proteomes" id="UP001428341"/>
    </source>
</evidence>
<name>A0AAP0LZQ2_9ROSI</name>
<gene>
    <name evidence="1" type="ORF">WN944_003694</name>
</gene>
<dbReference type="PANTHER" id="PTHR36063">
    <property type="entry name" value="ARABIDOPSIS THALIANA GENOMIC DNA, CHROMOSOME 5, P1 CLONE:MOK16"/>
    <property type="match status" value="1"/>
</dbReference>
<dbReference type="Proteomes" id="UP001428341">
    <property type="component" value="Unassembled WGS sequence"/>
</dbReference>
<dbReference type="AlphaFoldDB" id="A0AAP0LZQ2"/>
<organism evidence="1 2">
    <name type="scientific">Citrus x changshan-huyou</name>
    <dbReference type="NCBI Taxonomy" id="2935761"/>
    <lineage>
        <taxon>Eukaryota</taxon>
        <taxon>Viridiplantae</taxon>
        <taxon>Streptophyta</taxon>
        <taxon>Embryophyta</taxon>
        <taxon>Tracheophyta</taxon>
        <taxon>Spermatophyta</taxon>
        <taxon>Magnoliopsida</taxon>
        <taxon>eudicotyledons</taxon>
        <taxon>Gunneridae</taxon>
        <taxon>Pentapetalae</taxon>
        <taxon>rosids</taxon>
        <taxon>malvids</taxon>
        <taxon>Sapindales</taxon>
        <taxon>Rutaceae</taxon>
        <taxon>Aurantioideae</taxon>
        <taxon>Citrus</taxon>
    </lineage>
</organism>
<protein>
    <submittedName>
        <fullName evidence="1">Uncharacterized protein</fullName>
    </submittedName>
</protein>
<reference evidence="1 2" key="1">
    <citation type="submission" date="2024-05" db="EMBL/GenBank/DDBJ databases">
        <title>Haplotype-resolved chromosome-level genome assembly of Huyou (Citrus changshanensis).</title>
        <authorList>
            <person name="Miao C."/>
            <person name="Chen W."/>
            <person name="Wu Y."/>
            <person name="Wang L."/>
            <person name="Zhao S."/>
            <person name="Grierson D."/>
            <person name="Xu C."/>
            <person name="Chen K."/>
        </authorList>
    </citation>
    <scope>NUCLEOTIDE SEQUENCE [LARGE SCALE GENOMIC DNA]</scope>
    <source>
        <strain evidence="1">01-14</strain>
        <tissue evidence="1">Leaf</tissue>
    </source>
</reference>
<proteinExistence type="predicted"/>